<comment type="similarity">
    <text evidence="2 13">Belongs to the type III secretion exporter family.</text>
</comment>
<comment type="subcellular location">
    <subcellularLocation>
        <location evidence="1">Cell membrane</location>
        <topology evidence="1">Multi-pass membrane protein</topology>
    </subcellularLocation>
</comment>
<keyword evidence="7 13" id="KW-1005">Bacterial flagellum biogenesis</keyword>
<dbReference type="AlphaFoldDB" id="A0A4D6YHF9"/>
<proteinExistence type="inferred from homology"/>
<dbReference type="OrthoDB" id="9807950at2"/>
<dbReference type="PANTHER" id="PTHR30531:SF12">
    <property type="entry name" value="FLAGELLAR BIOSYNTHETIC PROTEIN FLHB"/>
    <property type="match status" value="1"/>
</dbReference>
<evidence type="ECO:0000256" key="7">
    <source>
        <dbReference type="ARBA" id="ARBA00022795"/>
    </source>
</evidence>
<keyword evidence="4 13" id="KW-0813">Transport</keyword>
<evidence type="ECO:0000256" key="13">
    <source>
        <dbReference type="RuleBase" id="RU364091"/>
    </source>
</evidence>
<dbReference type="InterPro" id="IPR006135">
    <property type="entry name" value="T3SS_substrate_exporter"/>
</dbReference>
<keyword evidence="6 13" id="KW-0812">Transmembrane</keyword>
<sequence>MKHNMNEEKTENPTEHRIRKFRKEGKTRYSRELNSLFILLVGFINLWWYGDVIIFSLRKMVFDRFSFNQNDFLNETHALLKIFVSLKDILFVFFPFLLSLLITIIVPSIVLSGIKLNFKSLKFDLFKLNPFNGLKRIFSFQIVPELLKTVLKLFLVTIISFWFLWISLPEILFLINETYMSLLLHGFKIISVCCFLVILGLVPIIGFDILWQQFNYYKKLKMTRQEIKDELREKEGNPNIKIRIRQEMKAAMRRRMIADIPKADVIITNPIHYAIALKYDEKKMNAPKVIAKGIGEIAVKIKTLAIKNNISIISAPSLARSLYRYSEIGQYIPGPLYKAVAEVLAWVWKVRKWKKEGGVFPEKPRNISVPSELTFTGEHKTND</sequence>
<dbReference type="EMBL" id="CP034855">
    <property type="protein sequence ID" value="QCI25454.1"/>
    <property type="molecule type" value="Genomic_DNA"/>
</dbReference>
<accession>A0A4D6YHF9</accession>
<reference evidence="14 15" key="1">
    <citation type="submission" date="2018-12" db="EMBL/GenBank/DDBJ databases">
        <authorList>
            <person name="Chong R.A."/>
        </authorList>
    </citation>
    <scope>NUCLEOTIDE SEQUENCE [LARGE SCALE GENOMIC DNA]</scope>
    <source>
        <strain evidence="14 15">Sav</strain>
    </source>
</reference>
<evidence type="ECO:0000256" key="11">
    <source>
        <dbReference type="ARBA" id="ARBA00023225"/>
    </source>
</evidence>
<dbReference type="RefSeq" id="WP_158338283.1">
    <property type="nucleotide sequence ID" value="NZ_CP034855.1"/>
</dbReference>
<evidence type="ECO:0000256" key="6">
    <source>
        <dbReference type="ARBA" id="ARBA00022692"/>
    </source>
</evidence>
<keyword evidence="9 13" id="KW-1133">Transmembrane helix</keyword>
<evidence type="ECO:0000256" key="3">
    <source>
        <dbReference type="ARBA" id="ARBA00021622"/>
    </source>
</evidence>
<evidence type="ECO:0000256" key="8">
    <source>
        <dbReference type="ARBA" id="ARBA00022927"/>
    </source>
</evidence>
<evidence type="ECO:0000313" key="15">
    <source>
        <dbReference type="Proteomes" id="UP000298585"/>
    </source>
</evidence>
<dbReference type="FunFam" id="3.40.1690.10:FF:000001">
    <property type="entry name" value="Flagellar biosynthetic protein FlhB"/>
    <property type="match status" value="1"/>
</dbReference>
<evidence type="ECO:0000256" key="10">
    <source>
        <dbReference type="ARBA" id="ARBA00023136"/>
    </source>
</evidence>
<dbReference type="InterPro" id="IPR029025">
    <property type="entry name" value="T3SS_substrate_exporter_C"/>
</dbReference>
<dbReference type="PANTHER" id="PTHR30531">
    <property type="entry name" value="FLAGELLAR BIOSYNTHETIC PROTEIN FLHB"/>
    <property type="match status" value="1"/>
</dbReference>
<evidence type="ECO:0000256" key="4">
    <source>
        <dbReference type="ARBA" id="ARBA00022448"/>
    </source>
</evidence>
<comment type="function">
    <text evidence="12 13">Required for formation of the rod structure in the basal body of the flagellar apparatus. Together with FliI and FliH, may constitute the export apparatus of flagellin.</text>
</comment>
<keyword evidence="14" id="KW-0969">Cilium</keyword>
<dbReference type="NCBIfam" id="TIGR00328">
    <property type="entry name" value="flhB"/>
    <property type="match status" value="1"/>
</dbReference>
<evidence type="ECO:0000256" key="9">
    <source>
        <dbReference type="ARBA" id="ARBA00022989"/>
    </source>
</evidence>
<name>A0A4D6YHF9_9GAMM</name>
<keyword evidence="14" id="KW-0282">Flagellum</keyword>
<keyword evidence="14" id="KW-0966">Cell projection</keyword>
<dbReference type="GO" id="GO:0044780">
    <property type="term" value="P:bacterial-type flagellum assembly"/>
    <property type="evidence" value="ECO:0007669"/>
    <property type="project" value="InterPro"/>
</dbReference>
<dbReference type="SUPFAM" id="SSF160544">
    <property type="entry name" value="EscU C-terminal domain-like"/>
    <property type="match status" value="1"/>
</dbReference>
<dbReference type="Gene3D" id="3.40.1690.10">
    <property type="entry name" value="secretion proteins EscU"/>
    <property type="match status" value="1"/>
</dbReference>
<keyword evidence="8 13" id="KW-0653">Protein transport</keyword>
<keyword evidence="5 13" id="KW-1003">Cell membrane</keyword>
<dbReference type="InterPro" id="IPR006136">
    <property type="entry name" value="FlhB"/>
</dbReference>
<feature type="transmembrane region" description="Helical" evidence="13">
    <location>
        <begin position="187"/>
        <end position="211"/>
    </location>
</feature>
<feature type="transmembrane region" description="Helical" evidence="13">
    <location>
        <begin position="89"/>
        <end position="114"/>
    </location>
</feature>
<evidence type="ECO:0000256" key="1">
    <source>
        <dbReference type="ARBA" id="ARBA00004651"/>
    </source>
</evidence>
<organism evidence="14 15">
    <name type="scientific">Buchnera aphidicola</name>
    <name type="common">Sitobion avenae</name>
    <dbReference type="NCBI Taxonomy" id="571428"/>
    <lineage>
        <taxon>Bacteria</taxon>
        <taxon>Pseudomonadati</taxon>
        <taxon>Pseudomonadota</taxon>
        <taxon>Gammaproteobacteria</taxon>
        <taxon>Enterobacterales</taxon>
        <taxon>Erwiniaceae</taxon>
        <taxon>Buchnera</taxon>
    </lineage>
</organism>
<dbReference type="Pfam" id="PF01312">
    <property type="entry name" value="Bac_export_2"/>
    <property type="match status" value="1"/>
</dbReference>
<dbReference type="GO" id="GO:0009306">
    <property type="term" value="P:protein secretion"/>
    <property type="evidence" value="ECO:0007669"/>
    <property type="project" value="InterPro"/>
</dbReference>
<evidence type="ECO:0000256" key="12">
    <source>
        <dbReference type="ARBA" id="ARBA00025078"/>
    </source>
</evidence>
<reference evidence="14 15" key="2">
    <citation type="submission" date="2019-05" db="EMBL/GenBank/DDBJ databases">
        <title>Genome evolution of the obligate endosymbiont Buchnera aphidicola.</title>
        <authorList>
            <person name="Moran N.A."/>
        </authorList>
    </citation>
    <scope>NUCLEOTIDE SEQUENCE [LARGE SCALE GENOMIC DNA]</scope>
    <source>
        <strain evidence="14 15">Sav</strain>
    </source>
</reference>
<evidence type="ECO:0000256" key="5">
    <source>
        <dbReference type="ARBA" id="ARBA00022475"/>
    </source>
</evidence>
<keyword evidence="11 13" id="KW-1006">Bacterial flagellum protein export</keyword>
<gene>
    <name evidence="13 14" type="primary">flhB</name>
    <name evidence="14" type="ORF">D9V77_01200</name>
</gene>
<feature type="transmembrane region" description="Helical" evidence="13">
    <location>
        <begin position="153"/>
        <end position="175"/>
    </location>
</feature>
<dbReference type="GO" id="GO:0005886">
    <property type="term" value="C:plasma membrane"/>
    <property type="evidence" value="ECO:0007669"/>
    <property type="project" value="UniProtKB-SubCell"/>
</dbReference>
<dbReference type="Proteomes" id="UP000298585">
    <property type="component" value="Chromosome"/>
</dbReference>
<evidence type="ECO:0000313" key="14">
    <source>
        <dbReference type="EMBL" id="QCI25454.1"/>
    </source>
</evidence>
<dbReference type="PRINTS" id="PR00950">
    <property type="entry name" value="TYPE3IMSPROT"/>
</dbReference>
<keyword evidence="10 13" id="KW-0472">Membrane</keyword>
<feature type="transmembrane region" description="Helical" evidence="13">
    <location>
        <begin position="36"/>
        <end position="57"/>
    </location>
</feature>
<evidence type="ECO:0000256" key="2">
    <source>
        <dbReference type="ARBA" id="ARBA00010690"/>
    </source>
</evidence>
<protein>
    <recommendedName>
        <fullName evidence="3 13">Flagellar biosynthetic protein FlhB</fullName>
    </recommendedName>
</protein>